<sequence length="129" mass="13791">MHVILSAILLALAILDLVIGTGFLIDPGSSGADFGLAIVSMHGESTLRGDMTAFFYVTALSLAWGGWKRRGDVLLPALGLFGIALIGRIINLVVEGPYLGWMVPMSVEALHCIVIIIAMRAWGWPATRT</sequence>
<keyword evidence="1" id="KW-0472">Membrane</keyword>
<dbReference type="EMBL" id="CP098494">
    <property type="protein sequence ID" value="USA60744.1"/>
    <property type="molecule type" value="Genomic_DNA"/>
</dbReference>
<protein>
    <recommendedName>
        <fullName evidence="4">DUF4345 domain-containing protein</fullName>
    </recommendedName>
</protein>
<organism evidence="2 3">
    <name type="scientific">Qipengyuania citrea</name>
    <dbReference type="NCBI Taxonomy" id="225971"/>
    <lineage>
        <taxon>Bacteria</taxon>
        <taxon>Pseudomonadati</taxon>
        <taxon>Pseudomonadota</taxon>
        <taxon>Alphaproteobacteria</taxon>
        <taxon>Sphingomonadales</taxon>
        <taxon>Erythrobacteraceae</taxon>
        <taxon>Qipengyuania</taxon>
    </lineage>
</organism>
<keyword evidence="1" id="KW-1133">Transmembrane helix</keyword>
<evidence type="ECO:0000313" key="3">
    <source>
        <dbReference type="Proteomes" id="UP001056619"/>
    </source>
</evidence>
<evidence type="ECO:0000256" key="1">
    <source>
        <dbReference type="SAM" id="Phobius"/>
    </source>
</evidence>
<feature type="transmembrane region" description="Helical" evidence="1">
    <location>
        <begin position="51"/>
        <end position="67"/>
    </location>
</feature>
<reference evidence="2 3" key="1">
    <citation type="submission" date="2022-06" db="EMBL/GenBank/DDBJ databases">
        <authorList>
            <person name="Liu G."/>
        </authorList>
    </citation>
    <scope>NUCLEOTIDE SEQUENCE [LARGE SCALE GENOMIC DNA]</scope>
    <source>
        <strain evidence="2 3">E4</strain>
    </source>
</reference>
<dbReference type="Proteomes" id="UP001056619">
    <property type="component" value="Chromosome"/>
</dbReference>
<keyword evidence="3" id="KW-1185">Reference proteome</keyword>
<keyword evidence="1" id="KW-0812">Transmembrane</keyword>
<proteinExistence type="predicted"/>
<evidence type="ECO:0008006" key="4">
    <source>
        <dbReference type="Google" id="ProtNLM"/>
    </source>
</evidence>
<name>A0ABY4U3R6_9SPHN</name>
<dbReference type="RefSeq" id="WP_301641724.1">
    <property type="nucleotide sequence ID" value="NZ_CP098494.1"/>
</dbReference>
<evidence type="ECO:0000313" key="2">
    <source>
        <dbReference type="EMBL" id="USA60744.1"/>
    </source>
</evidence>
<feature type="transmembrane region" description="Helical" evidence="1">
    <location>
        <begin position="100"/>
        <end position="122"/>
    </location>
</feature>
<feature type="transmembrane region" description="Helical" evidence="1">
    <location>
        <begin position="74"/>
        <end position="94"/>
    </location>
</feature>
<accession>A0ABY4U3R6</accession>
<gene>
    <name evidence="2" type="ORF">NCF85_11680</name>
</gene>